<dbReference type="PROSITE" id="PS51405">
    <property type="entry name" value="HEME_HALOPEROXIDASE"/>
    <property type="match status" value="1"/>
</dbReference>
<evidence type="ECO:0000256" key="5">
    <source>
        <dbReference type="ARBA" id="ARBA00023002"/>
    </source>
</evidence>
<feature type="domain" description="Heme haloperoxidase family profile" evidence="9">
    <location>
        <begin position="20"/>
        <end position="228"/>
    </location>
</feature>
<evidence type="ECO:0000259" key="9">
    <source>
        <dbReference type="PROSITE" id="PS51405"/>
    </source>
</evidence>
<evidence type="ECO:0000256" key="2">
    <source>
        <dbReference type="ARBA" id="ARBA00022559"/>
    </source>
</evidence>
<keyword evidence="8" id="KW-0732">Signal</keyword>
<dbReference type="InterPro" id="IPR036851">
    <property type="entry name" value="Chloroperoxidase-like_sf"/>
</dbReference>
<keyword evidence="5" id="KW-0560">Oxidoreductase</keyword>
<evidence type="ECO:0000256" key="6">
    <source>
        <dbReference type="ARBA" id="ARBA00023004"/>
    </source>
</evidence>
<reference evidence="10 11" key="1">
    <citation type="submission" date="2024-02" db="EMBL/GenBank/DDBJ databases">
        <title>De novo assembly and annotation of 12 fungi associated with fruit tree decline syndrome in Ontario, Canada.</title>
        <authorList>
            <person name="Sulman M."/>
            <person name="Ellouze W."/>
            <person name="Ilyukhin E."/>
        </authorList>
    </citation>
    <scope>NUCLEOTIDE SEQUENCE [LARGE SCALE GENOMIC DNA]</scope>
    <source>
        <strain evidence="10 11">M42-189</strain>
    </source>
</reference>
<dbReference type="Proteomes" id="UP001521785">
    <property type="component" value="Unassembled WGS sequence"/>
</dbReference>
<comment type="caution">
    <text evidence="10">The sequence shown here is derived from an EMBL/GenBank/DDBJ whole genome shotgun (WGS) entry which is preliminary data.</text>
</comment>
<keyword evidence="6" id="KW-0408">Iron</keyword>
<gene>
    <name evidence="10" type="ORF">SLS60_001167</name>
</gene>
<feature type="signal peptide" evidence="8">
    <location>
        <begin position="1"/>
        <end position="16"/>
    </location>
</feature>
<evidence type="ECO:0000256" key="4">
    <source>
        <dbReference type="ARBA" id="ARBA00022723"/>
    </source>
</evidence>
<keyword evidence="11" id="KW-1185">Reference proteome</keyword>
<dbReference type="PANTHER" id="PTHR33577:SF9">
    <property type="entry name" value="PEROXIDASE STCC"/>
    <property type="match status" value="1"/>
</dbReference>
<comment type="cofactor">
    <cofactor evidence="1">
        <name>heme b</name>
        <dbReference type="ChEBI" id="CHEBI:60344"/>
    </cofactor>
</comment>
<accession>A0ABR3S8J4</accession>
<evidence type="ECO:0000313" key="10">
    <source>
        <dbReference type="EMBL" id="KAL1612937.1"/>
    </source>
</evidence>
<organism evidence="10 11">
    <name type="scientific">Paraconiothyrium brasiliense</name>
    <dbReference type="NCBI Taxonomy" id="300254"/>
    <lineage>
        <taxon>Eukaryota</taxon>
        <taxon>Fungi</taxon>
        <taxon>Dikarya</taxon>
        <taxon>Ascomycota</taxon>
        <taxon>Pezizomycotina</taxon>
        <taxon>Dothideomycetes</taxon>
        <taxon>Pleosporomycetidae</taxon>
        <taxon>Pleosporales</taxon>
        <taxon>Massarineae</taxon>
        <taxon>Didymosphaeriaceae</taxon>
        <taxon>Paraconiothyrium</taxon>
    </lineage>
</organism>
<protein>
    <recommendedName>
        <fullName evidence="9">Heme haloperoxidase family profile domain-containing protein</fullName>
    </recommendedName>
</protein>
<dbReference type="Gene3D" id="1.10.489.10">
    <property type="entry name" value="Chloroperoxidase-like"/>
    <property type="match status" value="1"/>
</dbReference>
<dbReference type="SUPFAM" id="SSF47571">
    <property type="entry name" value="Cloroperoxidase"/>
    <property type="match status" value="1"/>
</dbReference>
<proteinExistence type="inferred from homology"/>
<evidence type="ECO:0000256" key="1">
    <source>
        <dbReference type="ARBA" id="ARBA00001970"/>
    </source>
</evidence>
<evidence type="ECO:0000256" key="3">
    <source>
        <dbReference type="ARBA" id="ARBA00022617"/>
    </source>
</evidence>
<name>A0ABR3S8J4_9PLEO</name>
<sequence length="264" mass="28380">MKIATTILGLAALAFAQQFNYDDWRAPAEGDLRGPCPALNALASHGFLPRDGRNISQAALLKATAAVNLSAEVTVGLFLAALKTSSDPASGAFTLQDLKKHNFIEHDGSLSRADVGTPGAGDQEFNRDVFSEYKRFFGGATQISLPLAAAARWGRIKSAHKSNPHFVYGPSQRFNSYAETAVYFSVLVDPATGTMPLDWVEVFFCEERLPAREGWHTPATISGLGAGALILQLSMATDEKNADLVLPPTKREFSGLTHMGEVVL</sequence>
<dbReference type="PANTHER" id="PTHR33577">
    <property type="entry name" value="STERIGMATOCYSTIN BIOSYNTHESIS PEROXIDASE STCC-RELATED"/>
    <property type="match status" value="1"/>
</dbReference>
<dbReference type="EMBL" id="JAKJXO020000001">
    <property type="protein sequence ID" value="KAL1612937.1"/>
    <property type="molecule type" value="Genomic_DNA"/>
</dbReference>
<keyword evidence="3" id="KW-0349">Heme</keyword>
<keyword evidence="4" id="KW-0479">Metal-binding</keyword>
<dbReference type="InterPro" id="IPR000028">
    <property type="entry name" value="Chloroperoxidase"/>
</dbReference>
<keyword evidence="2" id="KW-0575">Peroxidase</keyword>
<evidence type="ECO:0000313" key="11">
    <source>
        <dbReference type="Proteomes" id="UP001521785"/>
    </source>
</evidence>
<evidence type="ECO:0000256" key="8">
    <source>
        <dbReference type="SAM" id="SignalP"/>
    </source>
</evidence>
<evidence type="ECO:0000256" key="7">
    <source>
        <dbReference type="ARBA" id="ARBA00025795"/>
    </source>
</evidence>
<dbReference type="Pfam" id="PF01328">
    <property type="entry name" value="Peroxidase_2"/>
    <property type="match status" value="1"/>
</dbReference>
<comment type="similarity">
    <text evidence="7">Belongs to the chloroperoxidase family.</text>
</comment>
<feature type="chain" id="PRO_5046226312" description="Heme haloperoxidase family profile domain-containing protein" evidence="8">
    <location>
        <begin position="17"/>
        <end position="264"/>
    </location>
</feature>